<reference evidence="3" key="1">
    <citation type="submission" date="2023-02" db="EMBL/GenBank/DDBJ databases">
        <title>Genome of toxic invasive species Heracleum sosnowskyi carries increased number of genes despite the absence of recent whole-genome duplications.</title>
        <authorList>
            <person name="Schelkunov M."/>
            <person name="Shtratnikova V."/>
            <person name="Makarenko M."/>
            <person name="Klepikova A."/>
            <person name="Omelchenko D."/>
            <person name="Novikova G."/>
            <person name="Obukhova E."/>
            <person name="Bogdanov V."/>
            <person name="Penin A."/>
            <person name="Logacheva M."/>
        </authorList>
    </citation>
    <scope>NUCLEOTIDE SEQUENCE</scope>
    <source>
        <strain evidence="3">Hsosn_3</strain>
        <tissue evidence="3">Leaf</tissue>
    </source>
</reference>
<feature type="compositionally biased region" description="Polar residues" evidence="2">
    <location>
        <begin position="533"/>
        <end position="547"/>
    </location>
</feature>
<accession>A0AAD8MGS0</accession>
<sequence>MASSSFMNKQTVISGVTFATNNFVALLNHQDLPNEFHIIQDFLASSPLKFALTEPASVSFKSVMQVWNSVTFDKGYSDTILMSFEHNGITHYVTPAIVEEALHLPVLGDAIPANVSDSTLFEFVTKLGYNGEVKRYGNLFRTKLKKEWNFFFDTISRCFLNKTSNFLRFLQLIFNHLCPSVVFENDVILPICRITENNIKSLVNSDKANGFIGNAFIPDEVRFFLHRKMPTRYGLISNAMGQGQSHLVPNPSIHPKQSKQSSATSNVSQKTLVVKAKKLARTDVSGRQSGSKDFSSTPITKKKLQGGVQGVLVKKAAKRGEAVSVKRKLVLRDETDSEDDLPISSVMNVNKEVVDTATAAVVPLSTPQKKRKLSKSSYHIPLEKKQDIDVQDTSILNEQSVSTAQANPDVSIPDTAPSQVVNISDSPAQDSPTKRHVDISWEKYGAATSNLGIKPPMEKLRKAEELVYQRQKKLKGLSPQEPEPQSGSAALSDDPATQEPLNQSLSEGLARGMVTQEPFSQRENADIDIPATQEPSSQSEDAGQATVSEKFPDNAQGISGADEVQRLVEDTVNEGSRQEPLTQSVEEASEPQAPQEPLVANTDASISNPDGVHPDASGAPDVEPILIQPLRSRPMDHPITDSQYKMKGIAIPDPDDTHSTDDNDSNDSDDDENRKEKEQLATALKISLGTTFGSPSTYMAGKASTGKDQRQDFSIPSFNPAEALRQNEWNNSWHRSAESVSYSSALEHAYDAVKFIENQDLKNHLKATTLLSKSLKSEIDSIKNSTELVRNDISQNFTKVPTAFQLRVVESQVKSVISEQTSINRRIDSLDTKVTDIQASLSLILNLLSNPDVKKGEKVSQTKCTPDLVLRNNDDDTGDDGSDKVIQGETSDAAVMKSTIQTSQSQTTQSTHVSDSGVKTLRTLVQSQILTEEQILTPGHGHILATIPEGDEDVIIDNPEDASNLFQKFSTKDGRIVTLYHTDKRVQQLYARKALSTASEEYPNLSHEQFLRQQREMMESFNNPAPARGRGGRGRRVARKSRRGSSTQTISRQTRSRGLRIEEIPEPIQTLVVPDRSTFGDDGNIEEEPELRRKSRKSTLCNTNQIEESNPDVVPDNIQDPDDSEILQEIDLIILSTVVDSHNKEVDEEEEARKSEITRSTNRDFNLYVQRLKLSNRRVWRNPSRQEFSLERSYAFEKEKDKKWKHISTLSCDTLINFQSGGIITSTSSVVDLSGMVRSKALWLKMFSNLKQLTSNSRGGIGHRDAEYLNMSYVDPYSLTEIGGTLTSENLNNLLAVDIVIDCHDGFDKKEKLLYFMKDGSVNILSIQDLLMKTTQELKYVHYLLRSKNQICKEWSDMFLSTIRRRLDGNSNFNGNYTPMYLNQRGQDVKMQRGTAVKEVTFGMTQLTLNPDGKKIAYLLLEEHSLQRNSILNLRAAIYQINEEDEEIRNLKERLIQILEEKEENLLSNFLKMNLFYQRI</sequence>
<evidence type="ECO:0000256" key="1">
    <source>
        <dbReference type="SAM" id="Coils"/>
    </source>
</evidence>
<evidence type="ECO:0000313" key="4">
    <source>
        <dbReference type="Proteomes" id="UP001237642"/>
    </source>
</evidence>
<feature type="region of interest" description="Disordered" evidence="2">
    <location>
        <begin position="531"/>
        <end position="678"/>
    </location>
</feature>
<name>A0AAD8MGS0_9APIA</name>
<feature type="compositionally biased region" description="Polar residues" evidence="2">
    <location>
        <begin position="258"/>
        <end position="268"/>
    </location>
</feature>
<feature type="compositionally biased region" description="Acidic residues" evidence="2">
    <location>
        <begin position="662"/>
        <end position="671"/>
    </location>
</feature>
<feature type="coiled-coil region" evidence="1">
    <location>
        <begin position="1434"/>
        <end position="1465"/>
    </location>
</feature>
<dbReference type="EMBL" id="JAUIZM010000007">
    <property type="protein sequence ID" value="KAK1372706.1"/>
    <property type="molecule type" value="Genomic_DNA"/>
</dbReference>
<evidence type="ECO:0000313" key="3">
    <source>
        <dbReference type="EMBL" id="KAK1372706.1"/>
    </source>
</evidence>
<feature type="region of interest" description="Disordered" evidence="2">
    <location>
        <begin position="1021"/>
        <end position="1058"/>
    </location>
</feature>
<proteinExistence type="predicted"/>
<evidence type="ECO:0000256" key="2">
    <source>
        <dbReference type="SAM" id="MobiDB-lite"/>
    </source>
</evidence>
<gene>
    <name evidence="3" type="ORF">POM88_028899</name>
</gene>
<reference evidence="3" key="2">
    <citation type="submission" date="2023-05" db="EMBL/GenBank/DDBJ databases">
        <authorList>
            <person name="Schelkunov M.I."/>
        </authorList>
    </citation>
    <scope>NUCLEOTIDE SEQUENCE</scope>
    <source>
        <strain evidence="3">Hsosn_3</strain>
        <tissue evidence="3">Leaf</tissue>
    </source>
</reference>
<dbReference type="Proteomes" id="UP001237642">
    <property type="component" value="Unassembled WGS sequence"/>
</dbReference>
<feature type="compositionally biased region" description="Basic residues" evidence="2">
    <location>
        <begin position="1030"/>
        <end position="1043"/>
    </location>
</feature>
<feature type="region of interest" description="Disordered" evidence="2">
    <location>
        <begin position="1074"/>
        <end position="1098"/>
    </location>
</feature>
<comment type="caution">
    <text evidence="3">The sequence shown here is derived from an EMBL/GenBank/DDBJ whole genome shotgun (WGS) entry which is preliminary data.</text>
</comment>
<keyword evidence="1" id="KW-0175">Coiled coil</keyword>
<feature type="region of interest" description="Disordered" evidence="2">
    <location>
        <begin position="246"/>
        <end position="268"/>
    </location>
</feature>
<organism evidence="3 4">
    <name type="scientific">Heracleum sosnowskyi</name>
    <dbReference type="NCBI Taxonomy" id="360622"/>
    <lineage>
        <taxon>Eukaryota</taxon>
        <taxon>Viridiplantae</taxon>
        <taxon>Streptophyta</taxon>
        <taxon>Embryophyta</taxon>
        <taxon>Tracheophyta</taxon>
        <taxon>Spermatophyta</taxon>
        <taxon>Magnoliopsida</taxon>
        <taxon>eudicotyledons</taxon>
        <taxon>Gunneridae</taxon>
        <taxon>Pentapetalae</taxon>
        <taxon>asterids</taxon>
        <taxon>campanulids</taxon>
        <taxon>Apiales</taxon>
        <taxon>Apiaceae</taxon>
        <taxon>Apioideae</taxon>
        <taxon>apioid superclade</taxon>
        <taxon>Tordylieae</taxon>
        <taxon>Tordyliinae</taxon>
        <taxon>Heracleum</taxon>
    </lineage>
</organism>
<keyword evidence="4" id="KW-1185">Reference proteome</keyword>
<feature type="compositionally biased region" description="Polar residues" evidence="2">
    <location>
        <begin position="573"/>
        <end position="585"/>
    </location>
</feature>
<protein>
    <submittedName>
        <fullName evidence="3">Uncharacterized protein</fullName>
    </submittedName>
</protein>
<feature type="compositionally biased region" description="Polar residues" evidence="2">
    <location>
        <begin position="416"/>
        <end position="431"/>
    </location>
</feature>
<feature type="region of interest" description="Disordered" evidence="2">
    <location>
        <begin position="403"/>
        <end position="436"/>
    </location>
</feature>
<feature type="compositionally biased region" description="Low complexity" evidence="2">
    <location>
        <begin position="1044"/>
        <end position="1053"/>
    </location>
</feature>
<feature type="region of interest" description="Disordered" evidence="2">
    <location>
        <begin position="474"/>
        <end position="501"/>
    </location>
</feature>